<dbReference type="Pfam" id="PF07012">
    <property type="entry name" value="Curlin_rpt"/>
    <property type="match status" value="1"/>
</dbReference>
<sequence>MKPLSLAVFSSALSILALPVVAQQNTDREGISNEQQLAERLGTERLPMAPAATVGPNTARLLQQGQQNEATVEQRYAGAAALGNLVQIVQAGAANLADIGQYGAANRTVVDQQGAGNRAESQLTGTGIESEIRQRGNQNVLQQDLSLDNRSYLVEQRGNGNELVQRESGAAPGPGYEVRMVGNGIRLTIEQGRVSP</sequence>
<keyword evidence="2 3" id="KW-0732">Signal</keyword>
<feature type="chain" id="PRO_5024314620" description="Curlin" evidence="3">
    <location>
        <begin position="23"/>
        <end position="196"/>
    </location>
</feature>
<keyword evidence="5" id="KW-1185">Reference proteome</keyword>
<gene>
    <name evidence="4" type="ORF">FDY95_19870</name>
</gene>
<dbReference type="InterPro" id="IPR009742">
    <property type="entry name" value="Curlin_rpt"/>
</dbReference>
<dbReference type="Proteomes" id="UP000305517">
    <property type="component" value="Unassembled WGS sequence"/>
</dbReference>
<name>A0A5R8WKY6_9BACT</name>
<reference evidence="4 5" key="1">
    <citation type="submission" date="2019-05" db="EMBL/GenBank/DDBJ databases">
        <title>Hymenobacter edaphi sp. nov., isolated from abandoned arsenic-contaminated farmland soil.</title>
        <authorList>
            <person name="Nie L."/>
        </authorList>
    </citation>
    <scope>NUCLEOTIDE SEQUENCE [LARGE SCALE GENOMIC DNA]</scope>
    <source>
        <strain evidence="4 5">1-3-3-8</strain>
    </source>
</reference>
<proteinExistence type="inferred from homology"/>
<dbReference type="RefSeq" id="WP_138080280.1">
    <property type="nucleotide sequence ID" value="NZ_VAJM01000012.1"/>
</dbReference>
<feature type="signal peptide" evidence="3">
    <location>
        <begin position="1"/>
        <end position="22"/>
    </location>
</feature>
<evidence type="ECO:0000256" key="3">
    <source>
        <dbReference type="SAM" id="SignalP"/>
    </source>
</evidence>
<evidence type="ECO:0000313" key="5">
    <source>
        <dbReference type="Proteomes" id="UP000305517"/>
    </source>
</evidence>
<accession>A0A5R8WKY6</accession>
<protein>
    <recommendedName>
        <fullName evidence="6">Curlin</fullName>
    </recommendedName>
</protein>
<dbReference type="GO" id="GO:0007155">
    <property type="term" value="P:cell adhesion"/>
    <property type="evidence" value="ECO:0007669"/>
    <property type="project" value="InterPro"/>
</dbReference>
<evidence type="ECO:0008006" key="6">
    <source>
        <dbReference type="Google" id="ProtNLM"/>
    </source>
</evidence>
<comment type="similarity">
    <text evidence="1">Belongs to the CsgA/CsgB family.</text>
</comment>
<evidence type="ECO:0000256" key="2">
    <source>
        <dbReference type="ARBA" id="ARBA00022729"/>
    </source>
</evidence>
<evidence type="ECO:0000256" key="1">
    <source>
        <dbReference type="ARBA" id="ARBA00009766"/>
    </source>
</evidence>
<dbReference type="OrthoDB" id="1117485at2"/>
<evidence type="ECO:0000313" key="4">
    <source>
        <dbReference type="EMBL" id="TLM89609.1"/>
    </source>
</evidence>
<comment type="caution">
    <text evidence="4">The sequence shown here is derived from an EMBL/GenBank/DDBJ whole genome shotgun (WGS) entry which is preliminary data.</text>
</comment>
<organism evidence="4 5">
    <name type="scientific">Hymenobacter jeollabukensis</name>
    <dbReference type="NCBI Taxonomy" id="2025313"/>
    <lineage>
        <taxon>Bacteria</taxon>
        <taxon>Pseudomonadati</taxon>
        <taxon>Bacteroidota</taxon>
        <taxon>Cytophagia</taxon>
        <taxon>Cytophagales</taxon>
        <taxon>Hymenobacteraceae</taxon>
        <taxon>Hymenobacter</taxon>
    </lineage>
</organism>
<dbReference type="AlphaFoldDB" id="A0A5R8WKY6"/>
<dbReference type="GO" id="GO:0009289">
    <property type="term" value="C:pilus"/>
    <property type="evidence" value="ECO:0007669"/>
    <property type="project" value="InterPro"/>
</dbReference>
<dbReference type="EMBL" id="VAJM01000012">
    <property type="protein sequence ID" value="TLM89609.1"/>
    <property type="molecule type" value="Genomic_DNA"/>
</dbReference>